<evidence type="ECO:0000256" key="2">
    <source>
        <dbReference type="ARBA" id="ARBA00004305"/>
    </source>
</evidence>
<sequence length="664" mass="71486">MLRAVSGSRQRCFRCCAVRAAVRAVHPDDMLSHSRCLTRSLGRSITALRQGNTVLARRAASGISASQCVTFKNSPRCETRSSVYQIRYFNTTTAHIKTPAFAESVTEGDVRWEKAVGDTVSEDEVVCEIETDKTSVQVPSPAAGVIEELLVPDGGKVEGGTPLFRLKKGAGAAKTTAAPPPAAETPAAAAAPPPPPPAAPAAPAGGPIPTTMPPVPPVPAQPIQSKPVSAIKPTAAPAAAAAADAGAKAPRSEHRVKMNRMRQRIAQRLKEAQNTCAMLTTFNEVDMRFVPVTANQATLDHAVFGSFECVLICYQSKRKWPYWLSAARGSCSAANLVGIDGMEEDSAGLESKERARLRPASICLAVPRDAPSEGACETPGTACLGTVLILLAEKPERLNGVRDRKIENYSLSPFHSKPGQTLVRNILRWCFSKETYLKCHAPLKPTSVCLSQIIADEFLVGKFASQLVKSATDFRNLYIKVWNLGLNVTKHGIKLGFMSAFVKAAAYALTDQPAVNAVIDDTTKEIVYRDYVDISVAVATPKGLVVPVIRGVEGMNFADIEKTINELGEKARKNELAVEDMDGGTFTISNGGVFGSMFGTPIINPPQSAILGMHGIFDRPVEIRPMMYVALTYDHRLIDGREAVTFLRKIKSVVEDPRVLLLDM</sequence>
<comment type="subcellular location">
    <subcellularLocation>
        <location evidence="2">Mitochondrion matrix</location>
    </subcellularLocation>
</comment>
<evidence type="ECO:0000313" key="14">
    <source>
        <dbReference type="EMBL" id="KAI2654778.1"/>
    </source>
</evidence>
<evidence type="ECO:0000256" key="5">
    <source>
        <dbReference type="ARBA" id="ARBA00022532"/>
    </source>
</evidence>
<dbReference type="InterPro" id="IPR001078">
    <property type="entry name" value="2-oxoacid_DH_actylTfrase"/>
</dbReference>
<keyword evidence="15" id="KW-1185">Reference proteome</keyword>
<dbReference type="Pfam" id="PF00198">
    <property type="entry name" value="2-oxoacid_dh"/>
    <property type="match status" value="1"/>
</dbReference>
<feature type="compositionally biased region" description="Pro residues" evidence="12">
    <location>
        <begin position="210"/>
        <end position="220"/>
    </location>
</feature>
<dbReference type="Gene3D" id="2.40.50.100">
    <property type="match status" value="1"/>
</dbReference>
<dbReference type="InterPro" id="IPR023213">
    <property type="entry name" value="CAT-like_dom_sf"/>
</dbReference>
<feature type="region of interest" description="Disordered" evidence="12">
    <location>
        <begin position="170"/>
        <end position="224"/>
    </location>
</feature>
<dbReference type="CDD" id="cd06849">
    <property type="entry name" value="lipoyl_domain"/>
    <property type="match status" value="1"/>
</dbReference>
<dbReference type="PANTHER" id="PTHR43416">
    <property type="entry name" value="DIHYDROLIPOYLLYSINE-RESIDUE SUCCINYLTRANSFERASE COMPONENT OF 2-OXOGLUTARATE DEHYDROGENASE COMPLEX, MITOCHONDRIAL-RELATED"/>
    <property type="match status" value="1"/>
</dbReference>
<proteinExistence type="inferred from homology"/>
<evidence type="ECO:0000256" key="6">
    <source>
        <dbReference type="ARBA" id="ARBA00022679"/>
    </source>
</evidence>
<dbReference type="SUPFAM" id="SSF51230">
    <property type="entry name" value="Single hybrid motif"/>
    <property type="match status" value="1"/>
</dbReference>
<evidence type="ECO:0000259" key="13">
    <source>
        <dbReference type="PROSITE" id="PS50968"/>
    </source>
</evidence>
<keyword evidence="8" id="KW-0809">Transit peptide</keyword>
<accession>A0ABQ8LYT8</accession>
<evidence type="ECO:0000256" key="7">
    <source>
        <dbReference type="ARBA" id="ARBA00022823"/>
    </source>
</evidence>
<evidence type="ECO:0000256" key="12">
    <source>
        <dbReference type="SAM" id="MobiDB-lite"/>
    </source>
</evidence>
<keyword evidence="5" id="KW-0816">Tricarboxylic acid cycle</keyword>
<dbReference type="InterPro" id="IPR000089">
    <property type="entry name" value="Biotin_lipoyl"/>
</dbReference>
<protein>
    <recommendedName>
        <fullName evidence="11">Dihydrolipoamide acetyltransferase component of pyruvate dehydrogenase complex</fullName>
        <ecNumber evidence="11">2.3.1.-</ecNumber>
    </recommendedName>
</protein>
<keyword evidence="6 11" id="KW-0808">Transferase</keyword>
<feature type="compositionally biased region" description="Pro residues" evidence="12">
    <location>
        <begin position="191"/>
        <end position="200"/>
    </location>
</feature>
<evidence type="ECO:0000256" key="4">
    <source>
        <dbReference type="ARBA" id="ARBA00007317"/>
    </source>
</evidence>
<evidence type="ECO:0000256" key="1">
    <source>
        <dbReference type="ARBA" id="ARBA00001938"/>
    </source>
</evidence>
<evidence type="ECO:0000256" key="11">
    <source>
        <dbReference type="RuleBase" id="RU003423"/>
    </source>
</evidence>
<comment type="similarity">
    <text evidence="4 11">Belongs to the 2-oxoacid dehydrogenase family.</text>
</comment>
<feature type="domain" description="Lipoyl-binding" evidence="13">
    <location>
        <begin position="93"/>
        <end position="167"/>
    </location>
</feature>
<dbReference type="Proteomes" id="UP000830375">
    <property type="component" value="Unassembled WGS sequence"/>
</dbReference>
<evidence type="ECO:0000313" key="15">
    <source>
        <dbReference type="Proteomes" id="UP000830375"/>
    </source>
</evidence>
<dbReference type="InterPro" id="IPR011053">
    <property type="entry name" value="Single_hybrid_motif"/>
</dbReference>
<dbReference type="PROSITE" id="PS50968">
    <property type="entry name" value="BIOTINYL_LIPOYL"/>
    <property type="match status" value="1"/>
</dbReference>
<comment type="function">
    <text evidence="10">Dihydrolipoamide succinyltransferase (E2) component of the 2-oxoglutarate dehydrogenase complex. The 2-oxoglutarate dehydrogenase complex catalyzes the overall conversion of 2-oxoglutarate to succinyl-CoA and CO(2). The 2-oxoglutarate dehydrogenase complex is mainly active in the mitochondrion. A fraction of the 2-oxoglutarate dehydrogenase complex also localizes in the nucleus and is required for lysine succinylation of histones: associates with KAT2A on chromatin and provides succinyl-CoA to histone succinyltransferase KAT2A.</text>
</comment>
<name>A0ABQ8LYT8_LABRO</name>
<keyword evidence="7 11" id="KW-0450">Lipoyl</keyword>
<comment type="pathway">
    <text evidence="3">Amino-acid degradation; L-lysine degradation via saccharopine pathway; glutaryl-CoA from L-lysine: step 6/6.</text>
</comment>
<dbReference type="EMBL" id="JACTAM010000017">
    <property type="protein sequence ID" value="KAI2654778.1"/>
    <property type="molecule type" value="Genomic_DNA"/>
</dbReference>
<evidence type="ECO:0000256" key="3">
    <source>
        <dbReference type="ARBA" id="ARBA00005145"/>
    </source>
</evidence>
<comment type="caution">
    <text evidence="14">The sequence shown here is derived from an EMBL/GenBank/DDBJ whole genome shotgun (WGS) entry which is preliminary data.</text>
</comment>
<evidence type="ECO:0000256" key="10">
    <source>
        <dbReference type="ARBA" id="ARBA00046046"/>
    </source>
</evidence>
<dbReference type="Pfam" id="PF00364">
    <property type="entry name" value="Biotin_lipoyl"/>
    <property type="match status" value="1"/>
</dbReference>
<evidence type="ECO:0000256" key="8">
    <source>
        <dbReference type="ARBA" id="ARBA00022946"/>
    </source>
</evidence>
<gene>
    <name evidence="14" type="ORF">H4Q32_011567</name>
</gene>
<keyword evidence="9 11" id="KW-0012">Acyltransferase</keyword>
<dbReference type="EC" id="2.3.1.-" evidence="11"/>
<dbReference type="PANTHER" id="PTHR43416:SF5">
    <property type="entry name" value="DIHYDROLIPOYLLYSINE-RESIDUE SUCCINYLTRANSFERASE COMPONENT OF 2-OXOGLUTARATE DEHYDROGENASE COMPLEX, MITOCHONDRIAL"/>
    <property type="match status" value="1"/>
</dbReference>
<organism evidence="14 15">
    <name type="scientific">Labeo rohita</name>
    <name type="common">Indian major carp</name>
    <name type="synonym">Cyprinus rohita</name>
    <dbReference type="NCBI Taxonomy" id="84645"/>
    <lineage>
        <taxon>Eukaryota</taxon>
        <taxon>Metazoa</taxon>
        <taxon>Chordata</taxon>
        <taxon>Craniata</taxon>
        <taxon>Vertebrata</taxon>
        <taxon>Euteleostomi</taxon>
        <taxon>Actinopterygii</taxon>
        <taxon>Neopterygii</taxon>
        <taxon>Teleostei</taxon>
        <taxon>Ostariophysi</taxon>
        <taxon>Cypriniformes</taxon>
        <taxon>Cyprinidae</taxon>
        <taxon>Labeoninae</taxon>
        <taxon>Labeonini</taxon>
        <taxon>Labeo</taxon>
    </lineage>
</organism>
<comment type="cofactor">
    <cofactor evidence="1 11">
        <name>(R)-lipoate</name>
        <dbReference type="ChEBI" id="CHEBI:83088"/>
    </cofactor>
</comment>
<dbReference type="SUPFAM" id="SSF52777">
    <property type="entry name" value="CoA-dependent acyltransferases"/>
    <property type="match status" value="2"/>
</dbReference>
<dbReference type="InterPro" id="IPR003016">
    <property type="entry name" value="2-oxoA_DH_lipoyl-BS"/>
</dbReference>
<dbReference type="Gene3D" id="3.30.559.10">
    <property type="entry name" value="Chloramphenicol acetyltransferase-like domain"/>
    <property type="match status" value="2"/>
</dbReference>
<evidence type="ECO:0000256" key="9">
    <source>
        <dbReference type="ARBA" id="ARBA00023315"/>
    </source>
</evidence>
<reference evidence="14 15" key="1">
    <citation type="submission" date="2022-01" db="EMBL/GenBank/DDBJ databases">
        <title>A high-quality chromosome-level genome assembly of rohu carp, Labeo rohita.</title>
        <authorList>
            <person name="Arick M.A. II"/>
            <person name="Hsu C.-Y."/>
            <person name="Magbanua Z."/>
            <person name="Pechanova O."/>
            <person name="Grover C."/>
            <person name="Miller E."/>
            <person name="Thrash A."/>
            <person name="Ezzel L."/>
            <person name="Alam S."/>
            <person name="Benzie J."/>
            <person name="Hamilton M."/>
            <person name="Karsi A."/>
            <person name="Lawrence M.L."/>
            <person name="Peterson D.G."/>
        </authorList>
    </citation>
    <scope>NUCLEOTIDE SEQUENCE [LARGE SCALE GENOMIC DNA]</scope>
    <source>
        <strain evidence="15">BAU-BD-2019</strain>
        <tissue evidence="14">Blood</tissue>
    </source>
</reference>
<dbReference type="PROSITE" id="PS00189">
    <property type="entry name" value="LIPOYL"/>
    <property type="match status" value="1"/>
</dbReference>
<dbReference type="InterPro" id="IPR050537">
    <property type="entry name" value="2-oxoacid_dehydrogenase"/>
</dbReference>